<dbReference type="EMBL" id="AP026966">
    <property type="protein sequence ID" value="BDT59196.1"/>
    <property type="molecule type" value="Genomic_DNA"/>
</dbReference>
<keyword evidence="2" id="KW-1185">Reference proteome</keyword>
<reference evidence="1" key="1">
    <citation type="submission" date="2022-11" db="EMBL/GenBank/DDBJ databases">
        <title>Isolation and characterization of PLA-degrading bacterium Massilia sp. from Antarctic soil.</title>
        <authorList>
            <person name="Sato K."/>
            <person name="Gomez-Fuentes C."/>
            <person name="Ahmad S.A."/>
            <person name="Zulkharnain A."/>
        </authorList>
    </citation>
    <scope>NUCLEOTIDE SEQUENCE</scope>
    <source>
        <strain evidence="1">N-3</strain>
    </source>
</reference>
<sequence length="91" mass="9995">MTKAILESVLTCPHCGHSKEETMPTDACQFYYACEGCEVVLRPKTGDCCVFCSYGTMKCPPIQLDHPPGVRIVVASLGEVKPYRGRAREIA</sequence>
<evidence type="ECO:0000313" key="2">
    <source>
        <dbReference type="Proteomes" id="UP001163336"/>
    </source>
</evidence>
<accession>A0ABN6TAG7</accession>
<protein>
    <submittedName>
        <fullName evidence="1">Uncharacterized protein</fullName>
    </submittedName>
</protein>
<gene>
    <name evidence="1" type="ORF">MasN3_26900</name>
</gene>
<proteinExistence type="predicted"/>
<name>A0ABN6TAG7_9BURK</name>
<dbReference type="Proteomes" id="UP001163336">
    <property type="component" value="Chromosome"/>
</dbReference>
<organism evidence="1 2">
    <name type="scientific">Massilia varians</name>
    <dbReference type="NCBI Taxonomy" id="457921"/>
    <lineage>
        <taxon>Bacteria</taxon>
        <taxon>Pseudomonadati</taxon>
        <taxon>Pseudomonadota</taxon>
        <taxon>Betaproteobacteria</taxon>
        <taxon>Burkholderiales</taxon>
        <taxon>Oxalobacteraceae</taxon>
        <taxon>Telluria group</taxon>
        <taxon>Massilia</taxon>
    </lineage>
</organism>
<dbReference type="NCBIfam" id="NF041374">
    <property type="entry name" value="GDCCVxC"/>
    <property type="match status" value="1"/>
</dbReference>
<dbReference type="InterPro" id="IPR047677">
    <property type="entry name" value="GDCCVxC"/>
</dbReference>
<dbReference type="RefSeq" id="WP_281907756.1">
    <property type="nucleotide sequence ID" value="NZ_AP026966.1"/>
</dbReference>
<evidence type="ECO:0000313" key="1">
    <source>
        <dbReference type="EMBL" id="BDT59196.1"/>
    </source>
</evidence>